<dbReference type="InterPro" id="IPR007351">
    <property type="entry name" value="YjbR"/>
</dbReference>
<protein>
    <submittedName>
        <fullName evidence="1">Uncharacterized protein</fullName>
    </submittedName>
</protein>
<dbReference type="KEGG" id="vpi:BW732_00655"/>
<dbReference type="InterPro" id="IPR038056">
    <property type="entry name" value="YjbR-like_sf"/>
</dbReference>
<dbReference type="Proteomes" id="UP000188246">
    <property type="component" value="Chromosome"/>
</dbReference>
<dbReference type="Gene3D" id="3.90.1150.30">
    <property type="match status" value="1"/>
</dbReference>
<dbReference type="STRING" id="633807.BW732_00655"/>
<dbReference type="RefSeq" id="WP_077274973.1">
    <property type="nucleotide sequence ID" value="NZ_CP019609.1"/>
</dbReference>
<evidence type="ECO:0000313" key="2">
    <source>
        <dbReference type="Proteomes" id="UP000188246"/>
    </source>
</evidence>
<reference evidence="1 2" key="1">
    <citation type="journal article" date="2010" name="Int. J. Syst. Evol. Microbiol.">
        <title>Vagococcus penaei sp. nov., isolated from spoilage microbiota of cooked shrimp (Penaeus vannamei).</title>
        <authorList>
            <person name="Jaffres E."/>
            <person name="Prevost H."/>
            <person name="Rossero A."/>
            <person name="Joffraud J.J."/>
            <person name="Dousset X."/>
        </authorList>
    </citation>
    <scope>NUCLEOTIDE SEQUENCE [LARGE SCALE GENOMIC DNA]</scope>
    <source>
        <strain evidence="1 2">CD276</strain>
    </source>
</reference>
<dbReference type="Pfam" id="PF04237">
    <property type="entry name" value="YjbR"/>
    <property type="match status" value="1"/>
</dbReference>
<dbReference type="SUPFAM" id="SSF142906">
    <property type="entry name" value="YjbR-like"/>
    <property type="match status" value="1"/>
</dbReference>
<name>A0A1Q2D3G5_9ENTE</name>
<dbReference type="PANTHER" id="PTHR35145">
    <property type="entry name" value="CYTOPLASMIC PROTEIN-RELATED"/>
    <property type="match status" value="1"/>
</dbReference>
<keyword evidence="2" id="KW-1185">Reference proteome</keyword>
<proteinExistence type="predicted"/>
<accession>A0A1Q2D3G5</accession>
<evidence type="ECO:0000313" key="1">
    <source>
        <dbReference type="EMBL" id="AQP52877.1"/>
    </source>
</evidence>
<dbReference type="EMBL" id="CP019609">
    <property type="protein sequence ID" value="AQP52877.1"/>
    <property type="molecule type" value="Genomic_DNA"/>
</dbReference>
<dbReference type="InterPro" id="IPR058532">
    <property type="entry name" value="YjbR/MT2646/Rv2570-like"/>
</dbReference>
<dbReference type="OrthoDB" id="9789813at2"/>
<organism evidence="1 2">
    <name type="scientific">Vagococcus penaei</name>
    <dbReference type="NCBI Taxonomy" id="633807"/>
    <lineage>
        <taxon>Bacteria</taxon>
        <taxon>Bacillati</taxon>
        <taxon>Bacillota</taxon>
        <taxon>Bacilli</taxon>
        <taxon>Lactobacillales</taxon>
        <taxon>Enterococcaceae</taxon>
        <taxon>Vagococcus</taxon>
    </lineage>
</organism>
<dbReference type="PANTHER" id="PTHR35145:SF1">
    <property type="entry name" value="CYTOPLASMIC PROTEIN"/>
    <property type="match status" value="1"/>
</dbReference>
<gene>
    <name evidence="1" type="ORF">BW732_00655</name>
</gene>
<dbReference type="AlphaFoldDB" id="A0A1Q2D3G5"/>
<sequence length="129" mass="14889">MIKAIESKLVFCKEYGQTLPGATVTYRPDWGTVYFSVNQKQFGLMTPESTPASFITLKNDPDKNVLLREMFPEVITPGYYTNKKHWNSILLSDDEVTNQLLQQLIKESYDLVFKKLTKKDQQIILAHVD</sequence>